<proteinExistence type="predicted"/>
<evidence type="ECO:0000313" key="2">
    <source>
        <dbReference type="EMBL" id="GAG25028.1"/>
    </source>
</evidence>
<sequence length="66" mass="7374">MIRVLSITAKAPWLAIPSRQDSATPVPPKQRDPAEQAAALQRRETHYRGVRDAIEASFLMNGGRYL</sequence>
<organism evidence="2">
    <name type="scientific">marine sediment metagenome</name>
    <dbReference type="NCBI Taxonomy" id="412755"/>
    <lineage>
        <taxon>unclassified sequences</taxon>
        <taxon>metagenomes</taxon>
        <taxon>ecological metagenomes</taxon>
    </lineage>
</organism>
<dbReference type="EMBL" id="BARS01034681">
    <property type="protein sequence ID" value="GAG25028.1"/>
    <property type="molecule type" value="Genomic_DNA"/>
</dbReference>
<evidence type="ECO:0000256" key="1">
    <source>
        <dbReference type="SAM" id="MobiDB-lite"/>
    </source>
</evidence>
<name>X0WKL3_9ZZZZ</name>
<gene>
    <name evidence="2" type="ORF">S01H1_53552</name>
</gene>
<accession>X0WKL3</accession>
<feature type="region of interest" description="Disordered" evidence="1">
    <location>
        <begin position="18"/>
        <end position="38"/>
    </location>
</feature>
<comment type="caution">
    <text evidence="2">The sequence shown here is derived from an EMBL/GenBank/DDBJ whole genome shotgun (WGS) entry which is preliminary data.</text>
</comment>
<dbReference type="AlphaFoldDB" id="X0WKL3"/>
<protein>
    <submittedName>
        <fullName evidence="2">Uncharacterized protein</fullName>
    </submittedName>
</protein>
<reference evidence="2" key="1">
    <citation type="journal article" date="2014" name="Front. Microbiol.">
        <title>High frequency of phylogenetically diverse reductive dehalogenase-homologous genes in deep subseafloor sedimentary metagenomes.</title>
        <authorList>
            <person name="Kawai M."/>
            <person name="Futagami T."/>
            <person name="Toyoda A."/>
            <person name="Takaki Y."/>
            <person name="Nishi S."/>
            <person name="Hori S."/>
            <person name="Arai W."/>
            <person name="Tsubouchi T."/>
            <person name="Morono Y."/>
            <person name="Uchiyama I."/>
            <person name="Ito T."/>
            <person name="Fujiyama A."/>
            <person name="Inagaki F."/>
            <person name="Takami H."/>
        </authorList>
    </citation>
    <scope>NUCLEOTIDE SEQUENCE</scope>
    <source>
        <strain evidence="2">Expedition CK06-06</strain>
    </source>
</reference>